<proteinExistence type="predicted"/>
<dbReference type="AlphaFoldDB" id="A0A061RS93"/>
<gene>
    <name evidence="1" type="ORF">TSPGSL018_28544</name>
</gene>
<sequence length="51" mass="5586">TAQRCPLKQNNLSSELGSQWGIHCMGESHTNGVGVTRAVVPGPRFKNLRRP</sequence>
<feature type="non-terminal residue" evidence="1">
    <location>
        <position position="1"/>
    </location>
</feature>
<accession>A0A061RS93</accession>
<dbReference type="EMBL" id="GBEZ01012307">
    <property type="protein sequence ID" value="JAC73565.1"/>
    <property type="molecule type" value="Transcribed_RNA"/>
</dbReference>
<protein>
    <submittedName>
        <fullName evidence="1">Uncharacterized protein</fullName>
    </submittedName>
</protein>
<reference evidence="1" key="1">
    <citation type="submission" date="2014-05" db="EMBL/GenBank/DDBJ databases">
        <title>The transcriptome of the halophilic microalga Tetraselmis sp. GSL018 isolated from the Great Salt Lake, Utah.</title>
        <authorList>
            <person name="Jinkerson R.E."/>
            <person name="D'Adamo S."/>
            <person name="Posewitz M.C."/>
        </authorList>
    </citation>
    <scope>NUCLEOTIDE SEQUENCE</scope>
    <source>
        <strain evidence="1">GSL018</strain>
    </source>
</reference>
<organism evidence="1">
    <name type="scientific">Tetraselmis sp. GSL018</name>
    <dbReference type="NCBI Taxonomy" id="582737"/>
    <lineage>
        <taxon>Eukaryota</taxon>
        <taxon>Viridiplantae</taxon>
        <taxon>Chlorophyta</taxon>
        <taxon>core chlorophytes</taxon>
        <taxon>Chlorodendrophyceae</taxon>
        <taxon>Chlorodendrales</taxon>
        <taxon>Chlorodendraceae</taxon>
        <taxon>Tetraselmis</taxon>
    </lineage>
</organism>
<evidence type="ECO:0000313" key="1">
    <source>
        <dbReference type="EMBL" id="JAC73565.1"/>
    </source>
</evidence>
<name>A0A061RS93_9CHLO</name>